<comment type="caution">
    <text evidence="2">The sequence shown here is derived from an EMBL/GenBank/DDBJ whole genome shotgun (WGS) entry which is preliminary data.</text>
</comment>
<dbReference type="Pfam" id="PF26394">
    <property type="entry name" value="Psb34"/>
    <property type="match status" value="1"/>
</dbReference>
<evidence type="ECO:0000313" key="3">
    <source>
        <dbReference type="Proteomes" id="UP000702425"/>
    </source>
</evidence>
<dbReference type="InterPro" id="IPR048028">
    <property type="entry name" value="Psb34-like"/>
</dbReference>
<keyword evidence="3" id="KW-1185">Reference proteome</keyword>
<accession>A0ABX2CWA4</accession>
<dbReference type="RefSeq" id="WP_172187320.1">
    <property type="nucleotide sequence ID" value="NZ_CAWPPK010000247.1"/>
</dbReference>
<evidence type="ECO:0000256" key="1">
    <source>
        <dbReference type="SAM" id="MobiDB-lite"/>
    </source>
</evidence>
<organism evidence="2 3">
    <name type="scientific">Microcoleus asticus IPMA8</name>
    <dbReference type="NCBI Taxonomy" id="2563858"/>
    <lineage>
        <taxon>Bacteria</taxon>
        <taxon>Bacillati</taxon>
        <taxon>Cyanobacteriota</taxon>
        <taxon>Cyanophyceae</taxon>
        <taxon>Oscillatoriophycideae</taxon>
        <taxon>Oscillatoriales</taxon>
        <taxon>Microcoleaceae</taxon>
        <taxon>Microcoleus</taxon>
        <taxon>Microcoleus asticus</taxon>
    </lineage>
</organism>
<feature type="region of interest" description="Disordered" evidence="1">
    <location>
        <begin position="108"/>
        <end position="148"/>
    </location>
</feature>
<feature type="region of interest" description="Disordered" evidence="1">
    <location>
        <begin position="1"/>
        <end position="82"/>
    </location>
</feature>
<reference evidence="2 3" key="1">
    <citation type="journal article" date="2020" name="Sci. Rep.">
        <title>A novel cyanobacterial geosmin producer, revising GeoA distribution and dispersion patterns in Bacteria.</title>
        <authorList>
            <person name="Churro C."/>
            <person name="Semedo-Aguiar A.P."/>
            <person name="Silva A.D."/>
            <person name="Pereira-Leal J.B."/>
            <person name="Leite R.B."/>
        </authorList>
    </citation>
    <scope>NUCLEOTIDE SEQUENCE [LARGE SCALE GENOMIC DNA]</scope>
    <source>
        <strain evidence="2 3">IPMA8</strain>
    </source>
</reference>
<feature type="compositionally biased region" description="Basic and acidic residues" evidence="1">
    <location>
        <begin position="108"/>
        <end position="135"/>
    </location>
</feature>
<evidence type="ECO:0000313" key="2">
    <source>
        <dbReference type="EMBL" id="NQE34621.1"/>
    </source>
</evidence>
<protein>
    <submittedName>
        <fullName evidence="2">Uncharacterized protein</fullName>
    </submittedName>
</protein>
<name>A0ABX2CWA4_9CYAN</name>
<dbReference type="Proteomes" id="UP000702425">
    <property type="component" value="Unassembled WGS sequence"/>
</dbReference>
<proteinExistence type="predicted"/>
<gene>
    <name evidence="2" type="ORF">E5S67_02349</name>
</gene>
<sequence>MTNRQPTPPDEEISKSTPADEQIEANMEAPHYDRGITPAETAARQEREGANFMHPTTEGKQKGAKTDDQTDDESIHTTDGYTVDKEGLVNNYAIEPEMYINEPGDLRAKEEAEAQERARILAEVKDKKGEEGKLTDEEDTRGKGPGII</sequence>
<dbReference type="EMBL" id="SRRZ01000035">
    <property type="protein sequence ID" value="NQE34621.1"/>
    <property type="molecule type" value="Genomic_DNA"/>
</dbReference>
<feature type="compositionally biased region" description="Basic and acidic residues" evidence="1">
    <location>
        <begin position="57"/>
        <end position="82"/>
    </location>
</feature>